<evidence type="ECO:0000256" key="1">
    <source>
        <dbReference type="ARBA" id="ARBA00022754"/>
    </source>
</evidence>
<sequence length="347" mass="39585">MQNLNDRLASYLDKVRALEAANQKLESRILQWHKERDSGGKKDYSQQEENISHLQEQIVDSKMANAHILVLIDNARMAVDDFNLKYENELSRKKDLEVEVEALRRTLDDLTIVTTDLEQEVEGMRKELILMKKGHEQAVEGHPVPDDFKVSVKVNATPGEDLTKVLEDMRQGYESVMRQKQNDWDSWFREQSAATSHEVPRPAAVQGNQGDVHELKRTLQALEIDLQAQHDRKSALESTLGETQSRYSCQLRDVQLLISCYEKELLQLSHNLERQNSGYQALLGVKTHLEKEIATYRRLLEGDREGAMEESGSGIEESAAPKIKAITQESVNGRIVFSQVNEIQTHA</sequence>
<dbReference type="GO" id="GO:0030855">
    <property type="term" value="P:epithelial cell differentiation"/>
    <property type="evidence" value="ECO:0007669"/>
    <property type="project" value="TreeGrafter"/>
</dbReference>
<dbReference type="Gene3D" id="1.20.5.170">
    <property type="match status" value="1"/>
</dbReference>
<dbReference type="eggNOG" id="ENOG502QTH0">
    <property type="taxonomic scope" value="Eukaryota"/>
</dbReference>
<keyword evidence="7" id="KW-1185">Reference proteome</keyword>
<keyword evidence="1 3" id="KW-0403">Intermediate filament</keyword>
<dbReference type="InterPro" id="IPR018039">
    <property type="entry name" value="IF_conserved"/>
</dbReference>
<dbReference type="Proteomes" id="UP000028990">
    <property type="component" value="Unassembled WGS sequence"/>
</dbReference>
<evidence type="ECO:0000313" key="6">
    <source>
        <dbReference type="EMBL" id="KFO18792.1"/>
    </source>
</evidence>
<feature type="coiled-coil region" evidence="4">
    <location>
        <begin position="79"/>
        <end position="127"/>
    </location>
</feature>
<dbReference type="FunFam" id="1.20.5.170:FF:000002">
    <property type="entry name" value="Type I keratin KA11"/>
    <property type="match status" value="1"/>
</dbReference>
<dbReference type="InterPro" id="IPR002957">
    <property type="entry name" value="Keratin_I"/>
</dbReference>
<dbReference type="PROSITE" id="PS00226">
    <property type="entry name" value="IF_ROD_1"/>
    <property type="match status" value="1"/>
</dbReference>
<dbReference type="PANTHER" id="PTHR23239">
    <property type="entry name" value="INTERMEDIATE FILAMENT"/>
    <property type="match status" value="1"/>
</dbReference>
<dbReference type="Gene3D" id="1.20.5.1160">
    <property type="entry name" value="Vasodilator-stimulated phosphoprotein"/>
    <property type="match status" value="1"/>
</dbReference>
<reference evidence="6 7" key="1">
    <citation type="submission" date="2013-11" db="EMBL/GenBank/DDBJ databases">
        <title>The Damaraland mole rat (Fukomys damarensis) genome and evolution of African mole rats.</title>
        <authorList>
            <person name="Gladyshev V.N."/>
            <person name="Fang X."/>
        </authorList>
    </citation>
    <scope>NUCLEOTIDE SEQUENCE [LARGE SCALE GENOMIC DNA]</scope>
    <source>
        <tissue evidence="6">Liver</tissue>
    </source>
</reference>
<dbReference type="Gene3D" id="1.20.5.500">
    <property type="entry name" value="Single helix bin"/>
    <property type="match status" value="1"/>
</dbReference>
<evidence type="ECO:0000256" key="4">
    <source>
        <dbReference type="SAM" id="Coils"/>
    </source>
</evidence>
<organism evidence="6 7">
    <name type="scientific">Fukomys damarensis</name>
    <name type="common">Damaraland mole rat</name>
    <name type="synonym">Cryptomys damarensis</name>
    <dbReference type="NCBI Taxonomy" id="885580"/>
    <lineage>
        <taxon>Eukaryota</taxon>
        <taxon>Metazoa</taxon>
        <taxon>Chordata</taxon>
        <taxon>Craniata</taxon>
        <taxon>Vertebrata</taxon>
        <taxon>Euteleostomi</taxon>
        <taxon>Mammalia</taxon>
        <taxon>Eutheria</taxon>
        <taxon>Euarchontoglires</taxon>
        <taxon>Glires</taxon>
        <taxon>Rodentia</taxon>
        <taxon>Hystricomorpha</taxon>
        <taxon>Bathyergidae</taxon>
        <taxon>Fukomys</taxon>
    </lineage>
</organism>
<dbReference type="SMART" id="SM01391">
    <property type="entry name" value="Filament"/>
    <property type="match status" value="1"/>
</dbReference>
<comment type="similarity">
    <text evidence="3">Belongs to the intermediate filament family.</text>
</comment>
<proteinExistence type="inferred from homology"/>
<protein>
    <submittedName>
        <fullName evidence="6">Keratin, type I cytoskeletal 23</fullName>
    </submittedName>
</protein>
<name>A0A091CLT6_FUKDA</name>
<dbReference type="SUPFAM" id="SSF64593">
    <property type="entry name" value="Intermediate filament protein, coiled coil region"/>
    <property type="match status" value="2"/>
</dbReference>
<dbReference type="PRINTS" id="PR01248">
    <property type="entry name" value="TYPE1KERATIN"/>
</dbReference>
<dbReference type="GO" id="GO:0005882">
    <property type="term" value="C:intermediate filament"/>
    <property type="evidence" value="ECO:0007669"/>
    <property type="project" value="UniProtKB-KW"/>
</dbReference>
<accession>A0A091CLT6</accession>
<dbReference type="AlphaFoldDB" id="A0A091CLT6"/>
<evidence type="ECO:0000256" key="3">
    <source>
        <dbReference type="RuleBase" id="RU000685"/>
    </source>
</evidence>
<dbReference type="GO" id="GO:0005198">
    <property type="term" value="F:structural molecule activity"/>
    <property type="evidence" value="ECO:0007669"/>
    <property type="project" value="InterPro"/>
</dbReference>
<dbReference type="EMBL" id="KN125323">
    <property type="protein sequence ID" value="KFO18792.1"/>
    <property type="molecule type" value="Genomic_DNA"/>
</dbReference>
<feature type="domain" description="IF rod" evidence="5">
    <location>
        <begin position="1"/>
        <end position="307"/>
    </location>
</feature>
<keyword evidence="2 4" id="KW-0175">Coiled coil</keyword>
<gene>
    <name evidence="6" type="ORF">H920_19821</name>
</gene>
<evidence type="ECO:0000259" key="5">
    <source>
        <dbReference type="PROSITE" id="PS51842"/>
    </source>
</evidence>
<dbReference type="GO" id="GO:0045109">
    <property type="term" value="P:intermediate filament organization"/>
    <property type="evidence" value="ECO:0007669"/>
    <property type="project" value="TreeGrafter"/>
</dbReference>
<evidence type="ECO:0000313" key="7">
    <source>
        <dbReference type="Proteomes" id="UP000028990"/>
    </source>
</evidence>
<dbReference type="STRING" id="885580.ENSFDAP00000006893"/>
<evidence type="ECO:0000256" key="2">
    <source>
        <dbReference type="ARBA" id="ARBA00023054"/>
    </source>
</evidence>
<feature type="coiled-coil region" evidence="4">
    <location>
        <begin position="1"/>
        <end position="35"/>
    </location>
</feature>
<feature type="coiled-coil region" evidence="4">
    <location>
        <begin position="212"/>
        <end position="239"/>
    </location>
</feature>
<dbReference type="PANTHER" id="PTHR23239:SF44">
    <property type="entry name" value="KERATIN, TYPE I CYTOSKELETAL 23"/>
    <property type="match status" value="1"/>
</dbReference>
<dbReference type="Pfam" id="PF00038">
    <property type="entry name" value="Filament"/>
    <property type="match status" value="1"/>
</dbReference>
<dbReference type="InterPro" id="IPR039008">
    <property type="entry name" value="IF_rod_dom"/>
</dbReference>
<dbReference type="PROSITE" id="PS51842">
    <property type="entry name" value="IF_ROD_2"/>
    <property type="match status" value="1"/>
</dbReference>